<comment type="caution">
    <text evidence="1">The sequence shown here is derived from an EMBL/GenBank/DDBJ whole genome shotgun (WGS) entry which is preliminary data.</text>
</comment>
<reference evidence="1 2" key="1">
    <citation type="journal article" date="2022" name="bioRxiv">
        <title>Genomics of Preaxostyla Flagellates Illuminates Evolutionary Transitions and the Path Towards Mitochondrial Loss.</title>
        <authorList>
            <person name="Novak L.V.F."/>
            <person name="Treitli S.C."/>
            <person name="Pyrih J."/>
            <person name="Halakuc P."/>
            <person name="Pipaliya S.V."/>
            <person name="Vacek V."/>
            <person name="Brzon O."/>
            <person name="Soukal P."/>
            <person name="Eme L."/>
            <person name="Dacks J.B."/>
            <person name="Karnkowska A."/>
            <person name="Elias M."/>
            <person name="Hampl V."/>
        </authorList>
    </citation>
    <scope>NUCLEOTIDE SEQUENCE [LARGE SCALE GENOMIC DNA]</scope>
    <source>
        <strain evidence="1">NAU3</strain>
        <tissue evidence="1">Gut</tissue>
    </source>
</reference>
<protein>
    <submittedName>
        <fullName evidence="1">Uncharacterized protein</fullName>
    </submittedName>
</protein>
<accession>A0ABQ9Y275</accession>
<dbReference type="InterPro" id="IPR016024">
    <property type="entry name" value="ARM-type_fold"/>
</dbReference>
<dbReference type="Proteomes" id="UP001281761">
    <property type="component" value="Unassembled WGS sequence"/>
</dbReference>
<proteinExistence type="predicted"/>
<dbReference type="SUPFAM" id="SSF48371">
    <property type="entry name" value="ARM repeat"/>
    <property type="match status" value="1"/>
</dbReference>
<evidence type="ECO:0000313" key="2">
    <source>
        <dbReference type="Proteomes" id="UP001281761"/>
    </source>
</evidence>
<dbReference type="EMBL" id="JARBJD010000043">
    <property type="protein sequence ID" value="KAK2957759.1"/>
    <property type="molecule type" value="Genomic_DNA"/>
</dbReference>
<organism evidence="1 2">
    <name type="scientific">Blattamonas nauphoetae</name>
    <dbReference type="NCBI Taxonomy" id="2049346"/>
    <lineage>
        <taxon>Eukaryota</taxon>
        <taxon>Metamonada</taxon>
        <taxon>Preaxostyla</taxon>
        <taxon>Oxymonadida</taxon>
        <taxon>Blattamonas</taxon>
    </lineage>
</organism>
<gene>
    <name evidence="1" type="ORF">BLNAU_7193</name>
</gene>
<name>A0ABQ9Y275_9EUKA</name>
<sequence>MENQPVSSNSFIEACLKDSPTTHSGVETDHEPFLNYISNTEFSFDEKSRLYNSLVALVKAKYPFDDALQERADRFLNDLEPEWGQEDLADQLVTDLVPSSGESHSEILASILTLLSSPHSTLKTAAMSFLNETTRFCSLQNRYRLVESDIVTKLLTTVQPHTLPIPANEEIVDKLITIIVNCLQLSIPFSLKKIGVTAAVEKYNHREIVLQKVVIPSSQFMTFLISTRYILNGDLLDSFMDLLTTLLEIGPFHRPTLEYVLGSPIAMAFSSCLSIVEDNGCLWTTLSFIHSSLREWTEEGPEVVQSGKRTMQALFSEGFEDTLEQKMKHNKGGNYVHGVVTNCHFISEFLGSNVERPQWLHRQ</sequence>
<evidence type="ECO:0000313" key="1">
    <source>
        <dbReference type="EMBL" id="KAK2957759.1"/>
    </source>
</evidence>
<keyword evidence="2" id="KW-1185">Reference proteome</keyword>